<dbReference type="InterPro" id="IPR052336">
    <property type="entry name" value="MlaD_Phospholipid_Transporter"/>
</dbReference>
<dbReference type="GO" id="GO:0005548">
    <property type="term" value="F:phospholipid transporter activity"/>
    <property type="evidence" value="ECO:0007669"/>
    <property type="project" value="TreeGrafter"/>
</dbReference>
<dbReference type="GeneID" id="83729522"/>
<dbReference type="EMBL" id="JANTYZ010000001">
    <property type="protein sequence ID" value="MCS3863991.1"/>
    <property type="molecule type" value="Genomic_DNA"/>
</dbReference>
<dbReference type="Pfam" id="PF02470">
    <property type="entry name" value="MlaD"/>
    <property type="match status" value="1"/>
</dbReference>
<dbReference type="Proteomes" id="UP001155110">
    <property type="component" value="Unassembled WGS sequence"/>
</dbReference>
<dbReference type="InterPro" id="IPR003399">
    <property type="entry name" value="Mce/MlaD"/>
</dbReference>
<organism evidence="7 9">
    <name type="scientific">Salinibacter ruber</name>
    <dbReference type="NCBI Taxonomy" id="146919"/>
    <lineage>
        <taxon>Bacteria</taxon>
        <taxon>Pseudomonadati</taxon>
        <taxon>Rhodothermota</taxon>
        <taxon>Rhodothermia</taxon>
        <taxon>Rhodothermales</taxon>
        <taxon>Salinibacteraceae</taxon>
        <taxon>Salinibacter</taxon>
    </lineage>
</organism>
<evidence type="ECO:0000313" key="8">
    <source>
        <dbReference type="EMBL" id="MCS4157605.1"/>
    </source>
</evidence>
<dbReference type="PANTHER" id="PTHR33371">
    <property type="entry name" value="INTERMEMBRANE PHOSPHOLIPID TRANSPORT SYSTEM BINDING PROTEIN MLAD-RELATED"/>
    <property type="match status" value="1"/>
</dbReference>
<dbReference type="GO" id="GO:0005543">
    <property type="term" value="F:phospholipid binding"/>
    <property type="evidence" value="ECO:0007669"/>
    <property type="project" value="TreeGrafter"/>
</dbReference>
<dbReference type="Proteomes" id="UP001155010">
    <property type="component" value="Unassembled WGS sequence"/>
</dbReference>
<reference evidence="7" key="1">
    <citation type="submission" date="2022-08" db="EMBL/GenBank/DDBJ databases">
        <title>Genomic Encyclopedia of Type Strains, Phase V (KMG-V): Genome sequencing to study the core and pangenomes of soil and plant-associated prokaryotes.</title>
        <authorList>
            <person name="Whitman W."/>
        </authorList>
    </citation>
    <scope>NUCLEOTIDE SEQUENCE</scope>
    <source>
        <strain evidence="3">0</strain>
        <strain evidence="5">SP2016B</strain>
        <strain evidence="6">SP2017</strain>
        <strain evidence="8">SP3002</strain>
        <strain evidence="7">SP3026</strain>
        <strain evidence="4">SP3049</strain>
    </source>
</reference>
<keyword evidence="1" id="KW-0812">Transmembrane</keyword>
<evidence type="ECO:0000313" key="6">
    <source>
        <dbReference type="EMBL" id="MCS3950137.1"/>
    </source>
</evidence>
<dbReference type="AlphaFoldDB" id="A0A840DF12"/>
<evidence type="ECO:0000313" key="9">
    <source>
        <dbReference type="Proteomes" id="UP001155144"/>
    </source>
</evidence>
<dbReference type="EMBL" id="JANUAE010000022">
    <property type="protein sequence ID" value="MCS3711981.1"/>
    <property type="molecule type" value="Genomic_DNA"/>
</dbReference>
<accession>A0A840DF12</accession>
<sequence>MEYSNEIKVGIAIVVAVVAAVFGVRFLQDLPLFGDTYAVKAEFEEASGLTAGNPVRMKGVNVGSVESIRLNQETQTVRARLRIEEGIRIPEGSHAKVAGFSGIGGVRISILPGPRENPPLPPDATLSAPPEGSVFDRLTDQAPALANKADSVLTSTNTTMSALSTQLQDPDSDLRQALTSAKNITGDLESVTEAEKETLRALLQNLQSVSSDLDTFMGENGDSLDVAVRRLNESLDRLNRGLASLEQTSATLDTVATKLNEGDGTAGRLLNDPSLYLRLDSAAARTNTLLQDFQRDPGRYLNDMTLVKVF</sequence>
<evidence type="ECO:0000256" key="1">
    <source>
        <dbReference type="SAM" id="Phobius"/>
    </source>
</evidence>
<keyword evidence="1" id="KW-0472">Membrane</keyword>
<evidence type="ECO:0000313" key="5">
    <source>
        <dbReference type="EMBL" id="MCS3863991.1"/>
    </source>
</evidence>
<dbReference type="Proteomes" id="UP001155057">
    <property type="component" value="Unassembled WGS sequence"/>
</dbReference>
<dbReference type="Proteomes" id="UP001155034">
    <property type="component" value="Unassembled WGS sequence"/>
</dbReference>
<evidence type="ECO:0000313" key="3">
    <source>
        <dbReference type="EMBL" id="MCS3677208.1"/>
    </source>
</evidence>
<evidence type="ECO:0000313" key="7">
    <source>
        <dbReference type="EMBL" id="MCS4120215.1"/>
    </source>
</evidence>
<dbReference type="Proteomes" id="UP001155144">
    <property type="component" value="Unassembled WGS sequence"/>
</dbReference>
<dbReference type="PANTHER" id="PTHR33371:SF4">
    <property type="entry name" value="INTERMEMBRANE PHOSPHOLIPID TRANSPORT SYSTEM BINDING PROTEIN MLAD"/>
    <property type="match status" value="1"/>
</dbReference>
<feature type="transmembrane region" description="Helical" evidence="1">
    <location>
        <begin position="7"/>
        <end position="27"/>
    </location>
</feature>
<name>A0A840DF12_9BACT</name>
<evidence type="ECO:0000259" key="2">
    <source>
        <dbReference type="Pfam" id="PF02470"/>
    </source>
</evidence>
<comment type="caution">
    <text evidence="7">The sequence shown here is derived from an EMBL/GenBank/DDBJ whole genome shotgun (WGS) entry which is preliminary data.</text>
</comment>
<dbReference type="EMBL" id="JANUBB010000001">
    <property type="protein sequence ID" value="MCS3950137.1"/>
    <property type="molecule type" value="Genomic_DNA"/>
</dbReference>
<evidence type="ECO:0000313" key="4">
    <source>
        <dbReference type="EMBL" id="MCS3711981.1"/>
    </source>
</evidence>
<keyword evidence="1" id="KW-1133">Transmembrane helix</keyword>
<protein>
    <submittedName>
        <fullName evidence="7">Phospholipid/cholesterol/gamma-HCH transport system substrate-binding protein</fullName>
    </submittedName>
</protein>
<feature type="domain" description="Mce/MlaD" evidence="2">
    <location>
        <begin position="36"/>
        <end position="113"/>
    </location>
</feature>
<dbReference type="EMBL" id="JANTZM010000006">
    <property type="protein sequence ID" value="MCS4157605.1"/>
    <property type="molecule type" value="Genomic_DNA"/>
</dbReference>
<dbReference type="Proteomes" id="UP001155027">
    <property type="component" value="Unassembled WGS sequence"/>
</dbReference>
<dbReference type="EMBL" id="JANUAU010000003">
    <property type="protein sequence ID" value="MCS3677208.1"/>
    <property type="molecule type" value="Genomic_DNA"/>
</dbReference>
<dbReference type="EMBL" id="JANUBL010000001">
    <property type="protein sequence ID" value="MCS4120215.1"/>
    <property type="molecule type" value="Genomic_DNA"/>
</dbReference>
<gene>
    <name evidence="7" type="ORF">GGP45_000533</name>
    <name evidence="4" type="ORF">GGP61_003617</name>
    <name evidence="3" type="ORF">GGP71_001124</name>
    <name evidence="5" type="ORF">GGP82_000522</name>
    <name evidence="6" type="ORF">GGP83_000063</name>
    <name evidence="8" type="ORF">GGP99_001565</name>
</gene>
<dbReference type="RefSeq" id="WP_013062687.1">
    <property type="nucleotide sequence ID" value="NZ_CALTRY010000009.1"/>
</dbReference>
<proteinExistence type="predicted"/>